<evidence type="ECO:0000256" key="1">
    <source>
        <dbReference type="ARBA" id="ARBA00023125"/>
    </source>
</evidence>
<proteinExistence type="predicted"/>
<dbReference type="Gene3D" id="1.10.357.10">
    <property type="entry name" value="Tetracycline Repressor, domain 2"/>
    <property type="match status" value="1"/>
</dbReference>
<dbReference type="PRINTS" id="PR00455">
    <property type="entry name" value="HTHTETR"/>
</dbReference>
<evidence type="ECO:0000313" key="4">
    <source>
        <dbReference type="EMBL" id="RQT14880.1"/>
    </source>
</evidence>
<protein>
    <submittedName>
        <fullName evidence="4">TetR/AcrR family transcriptional regulator</fullName>
    </submittedName>
</protein>
<dbReference type="SUPFAM" id="SSF46689">
    <property type="entry name" value="Homeodomain-like"/>
    <property type="match status" value="1"/>
</dbReference>
<dbReference type="InterPro" id="IPR050109">
    <property type="entry name" value="HTH-type_TetR-like_transc_reg"/>
</dbReference>
<reference evidence="4 5" key="1">
    <citation type="submission" date="2018-08" db="EMBL/GenBank/DDBJ databases">
        <title>Comparative analysis of Burkholderia isolates from Puerto Rico.</title>
        <authorList>
            <person name="Hall C."/>
            <person name="Sahl J."/>
            <person name="Wagner D."/>
        </authorList>
    </citation>
    <scope>NUCLEOTIDE SEQUENCE [LARGE SCALE GENOMIC DNA]</scope>
    <source>
        <strain evidence="4 5">Bp9025</strain>
    </source>
</reference>
<sequence length="303" mass="34948">MRACNGRISRGIQSLMLRRWRECERYRACADRLVPGNIQACNALLATSGWHEQICPFARLGATHRSRGTAGGREGWRQGNSAMLSPHTNLEHMRMQPDMANGKSTKRMTKAARPAVDRTVWLDAARAILIEQGVDAVKVEPLAAMLEISRSSFYWNFKNRQELLDALVEYWTEVNDRVLRALVEPRESDPKEREQLAKIRLRQLVNLFVDERQFSSEFDMAMREWARKDATVAKEVARIDRERIAHLQKIFLDMGHTKPDSLVRAKILYFHQLGYYLTGIKESEAVRKRVAPRYLEVLSGLKL</sequence>
<evidence type="ECO:0000259" key="3">
    <source>
        <dbReference type="PROSITE" id="PS50977"/>
    </source>
</evidence>
<dbReference type="EMBL" id="QTQV01000009">
    <property type="protein sequence ID" value="RQT14880.1"/>
    <property type="molecule type" value="Genomic_DNA"/>
</dbReference>
<organism evidence="4 5">
    <name type="scientific">Burkholderia contaminans</name>
    <dbReference type="NCBI Taxonomy" id="488447"/>
    <lineage>
        <taxon>Bacteria</taxon>
        <taxon>Pseudomonadati</taxon>
        <taxon>Pseudomonadota</taxon>
        <taxon>Betaproteobacteria</taxon>
        <taxon>Burkholderiales</taxon>
        <taxon>Burkholderiaceae</taxon>
        <taxon>Burkholderia</taxon>
        <taxon>Burkholderia cepacia complex</taxon>
    </lineage>
</organism>
<feature type="DNA-binding region" description="H-T-H motif" evidence="2">
    <location>
        <begin position="138"/>
        <end position="157"/>
    </location>
</feature>
<dbReference type="GO" id="GO:0003700">
    <property type="term" value="F:DNA-binding transcription factor activity"/>
    <property type="evidence" value="ECO:0007669"/>
    <property type="project" value="TreeGrafter"/>
</dbReference>
<dbReference type="InterPro" id="IPR001647">
    <property type="entry name" value="HTH_TetR"/>
</dbReference>
<comment type="caution">
    <text evidence="4">The sequence shown here is derived from an EMBL/GenBank/DDBJ whole genome shotgun (WGS) entry which is preliminary data.</text>
</comment>
<accession>A0A3N8PUX2</accession>
<dbReference type="Proteomes" id="UP000277921">
    <property type="component" value="Unassembled WGS sequence"/>
</dbReference>
<evidence type="ECO:0000313" key="5">
    <source>
        <dbReference type="Proteomes" id="UP000277921"/>
    </source>
</evidence>
<dbReference type="PROSITE" id="PS50977">
    <property type="entry name" value="HTH_TETR_2"/>
    <property type="match status" value="1"/>
</dbReference>
<keyword evidence="1 2" id="KW-0238">DNA-binding</keyword>
<feature type="domain" description="HTH tetR-type" evidence="3">
    <location>
        <begin position="115"/>
        <end position="175"/>
    </location>
</feature>
<dbReference type="InterPro" id="IPR009057">
    <property type="entry name" value="Homeodomain-like_sf"/>
</dbReference>
<dbReference type="PANTHER" id="PTHR30055:SF237">
    <property type="entry name" value="TRANSCRIPTIONAL REPRESSOR MCE3R"/>
    <property type="match status" value="1"/>
</dbReference>
<evidence type="ECO:0000256" key="2">
    <source>
        <dbReference type="PROSITE-ProRule" id="PRU00335"/>
    </source>
</evidence>
<dbReference type="PANTHER" id="PTHR30055">
    <property type="entry name" value="HTH-TYPE TRANSCRIPTIONAL REGULATOR RUTR"/>
    <property type="match status" value="1"/>
</dbReference>
<dbReference type="Pfam" id="PF00440">
    <property type="entry name" value="TetR_N"/>
    <property type="match status" value="1"/>
</dbReference>
<dbReference type="AlphaFoldDB" id="A0A3N8PUX2"/>
<gene>
    <name evidence="4" type="ORF">DF051_17100</name>
</gene>
<name>A0A3N8PUX2_9BURK</name>
<dbReference type="GO" id="GO:0000976">
    <property type="term" value="F:transcription cis-regulatory region binding"/>
    <property type="evidence" value="ECO:0007669"/>
    <property type="project" value="TreeGrafter"/>
</dbReference>